<sequence>MLGINWSDVISILNLLRVYLIVFAVLLVLAIVVTIAVRKRRTPIKKFVRRQSWIAMLMAVVVILNLVCFGPMSTMISLATGNGSIEEETLEESSALSEEIAAEGIVMMENDDSLLPLADNNTINVFGWSSTNPCYGGTGSGSMNDDYPIVSLLEGLNNAGLETNAGLSDFYTAYREARPEIGMWAQDFTLPEPTVDSYSDELMEDSKEFSDVAMVVVSRVGGEHYDLPRDMSKVTYENNSEDYNDFEAGEHYLQLSQSEEDLVAYVCENFDNVILVCNSANVMELGIADEYDQIKSVIWCPGMGQSGFNALGKILAGEVNPSGKSADTFVYDLTQSPSWNNFGSFTYDNMDEFQISEDDAFMPNALPTFVNYVEGIYVGYRYYETAAAEGLIDYGSTVQYPFGHGLSYTSFEQEMGGLQVSDGSISFDVTVTNTGDVTGKDVVEVYYNPPYENGGVEKSAANLVAYDKTESLEPGESEVITITFNEEDMASYDTYGEGSYILDAGDYAISINSDSHTVLDSETYTVDAKIVYDEGNPRSTDETAAVNQFAASEGTENIYLSRADGFANYEEAVAAPTSFSMSEEDKASFVNNSNFDVNDYTDEADEMPATGADNGLELADLRGAEYDDERWDALLDELTVSEMTDMIALGGYSTAEASGIVKVRTTDCDGPAAINNNFTGVGSIAMPSNVVLANTWNTDLSLKFGESIGAMADQMNVSGWYAPSTNTHRNALAGRNFEYYSEDGFLAGTMVANSVQGAKEHGVYSYVKHFALNEQETNRWSMVCTWSTEQAVRENYLKPFEIAVKQGGAEAIMSSYNYIGSTWAGAHNGLLNNVLRGEWGFKGMVLTDYFANFGYMDAERSILNGGTFCLSTYDTGSNYIVDTDNPTVVKAMRQASKDILYTVVNSRAYVPANLQTGLLNWQIMAIAIDVLLAGIIVILEVFAIKGFKKDNVNTLVVEDVFEGV</sequence>
<dbReference type="InterPro" id="IPR026891">
    <property type="entry name" value="Fn3-like"/>
</dbReference>
<dbReference type="SUPFAM" id="SSF52279">
    <property type="entry name" value="Beta-D-glucan exohydrolase, C-terminal domain"/>
    <property type="match status" value="1"/>
</dbReference>
<dbReference type="InterPro" id="IPR017853">
    <property type="entry name" value="GH"/>
</dbReference>
<dbReference type="PANTHER" id="PTHR42715:SF10">
    <property type="entry name" value="BETA-GLUCOSIDASE"/>
    <property type="match status" value="1"/>
</dbReference>
<keyword evidence="5" id="KW-0472">Membrane</keyword>
<feature type="domain" description="Fibronectin type III-like" evidence="6">
    <location>
        <begin position="441"/>
        <end position="515"/>
    </location>
</feature>
<dbReference type="Gene3D" id="1.20.1070.10">
    <property type="entry name" value="Rhodopsin 7-helix transmembrane proteins"/>
    <property type="match status" value="1"/>
</dbReference>
<evidence type="ECO:0000256" key="5">
    <source>
        <dbReference type="SAM" id="Phobius"/>
    </source>
</evidence>
<reference evidence="7 8" key="1">
    <citation type="submission" date="2016-09" db="EMBL/GenBank/DDBJ databases">
        <authorList>
            <person name="Capua I."/>
            <person name="De Benedictis P."/>
            <person name="Joannis T."/>
            <person name="Lombin L.H."/>
            <person name="Cattoli G."/>
        </authorList>
    </citation>
    <scope>NUCLEOTIDE SEQUENCE [LARGE SCALE GENOMIC DNA]</scope>
    <source>
        <strain evidence="7 8">GluBS11</strain>
    </source>
</reference>
<name>A0A1D3TWR9_9FIRM</name>
<keyword evidence="5" id="KW-1133">Transmembrane helix</keyword>
<accession>A0A1D3TWR9</accession>
<dbReference type="EMBL" id="FMKA01000025">
    <property type="protein sequence ID" value="SCP98727.1"/>
    <property type="molecule type" value="Genomic_DNA"/>
</dbReference>
<dbReference type="Gene3D" id="3.40.50.1700">
    <property type="entry name" value="Glycoside hydrolase family 3 C-terminal domain"/>
    <property type="match status" value="1"/>
</dbReference>
<keyword evidence="8" id="KW-1185">Reference proteome</keyword>
<dbReference type="InterPro" id="IPR013783">
    <property type="entry name" value="Ig-like_fold"/>
</dbReference>
<dbReference type="PANTHER" id="PTHR42715">
    <property type="entry name" value="BETA-GLUCOSIDASE"/>
    <property type="match status" value="1"/>
</dbReference>
<dbReference type="Pfam" id="PF00933">
    <property type="entry name" value="Glyco_hydro_3"/>
    <property type="match status" value="1"/>
</dbReference>
<evidence type="ECO:0000313" key="7">
    <source>
        <dbReference type="EMBL" id="SCP98727.1"/>
    </source>
</evidence>
<comment type="similarity">
    <text evidence="1 4">Belongs to the glycosyl hydrolase 3 family.</text>
</comment>
<keyword evidence="3" id="KW-0119">Carbohydrate metabolism</keyword>
<proteinExistence type="inferred from homology"/>
<dbReference type="Gene3D" id="2.60.40.10">
    <property type="entry name" value="Immunoglobulins"/>
    <property type="match status" value="1"/>
</dbReference>
<dbReference type="Proteomes" id="UP000199315">
    <property type="component" value="Unassembled WGS sequence"/>
</dbReference>
<dbReference type="GO" id="GO:0004553">
    <property type="term" value="F:hydrolase activity, hydrolyzing O-glycosyl compounds"/>
    <property type="evidence" value="ECO:0007669"/>
    <property type="project" value="InterPro"/>
</dbReference>
<dbReference type="SUPFAM" id="SSF51445">
    <property type="entry name" value="(Trans)glycosidases"/>
    <property type="match status" value="1"/>
</dbReference>
<dbReference type="GO" id="GO:0005975">
    <property type="term" value="P:carbohydrate metabolic process"/>
    <property type="evidence" value="ECO:0007669"/>
    <property type="project" value="InterPro"/>
</dbReference>
<keyword evidence="2 4" id="KW-0378">Hydrolase</keyword>
<gene>
    <name evidence="7" type="ORF">SAMN05421730_102516</name>
</gene>
<evidence type="ECO:0000256" key="1">
    <source>
        <dbReference type="ARBA" id="ARBA00005336"/>
    </source>
</evidence>
<dbReference type="PRINTS" id="PR00133">
    <property type="entry name" value="GLHYDRLASE3"/>
</dbReference>
<dbReference type="InterPro" id="IPR019800">
    <property type="entry name" value="Glyco_hydro_3_AS"/>
</dbReference>
<dbReference type="InterPro" id="IPR001764">
    <property type="entry name" value="Glyco_hydro_3_N"/>
</dbReference>
<feature type="transmembrane region" description="Helical" evidence="5">
    <location>
        <begin position="921"/>
        <end position="944"/>
    </location>
</feature>
<evidence type="ECO:0000256" key="3">
    <source>
        <dbReference type="ARBA" id="ARBA00023277"/>
    </source>
</evidence>
<dbReference type="Pfam" id="PF01915">
    <property type="entry name" value="Glyco_hydro_3_C"/>
    <property type="match status" value="1"/>
</dbReference>
<keyword evidence="4" id="KW-0326">Glycosidase</keyword>
<evidence type="ECO:0000256" key="4">
    <source>
        <dbReference type="RuleBase" id="RU361161"/>
    </source>
</evidence>
<keyword evidence="5" id="KW-0812">Transmembrane</keyword>
<dbReference type="AlphaFoldDB" id="A0A1D3TWR9"/>
<evidence type="ECO:0000259" key="6">
    <source>
        <dbReference type="SMART" id="SM01217"/>
    </source>
</evidence>
<dbReference type="PROSITE" id="PS00775">
    <property type="entry name" value="GLYCOSYL_HYDROL_F3"/>
    <property type="match status" value="1"/>
</dbReference>
<dbReference type="OrthoDB" id="98455at2"/>
<feature type="transmembrane region" description="Helical" evidence="5">
    <location>
        <begin position="53"/>
        <end position="72"/>
    </location>
</feature>
<dbReference type="STRING" id="1619234.SAMN05421730_102516"/>
<dbReference type="RefSeq" id="WP_091235857.1">
    <property type="nucleotide sequence ID" value="NZ_FMKA01000025.1"/>
</dbReference>
<feature type="transmembrane region" description="Helical" evidence="5">
    <location>
        <begin position="16"/>
        <end position="37"/>
    </location>
</feature>
<evidence type="ECO:0000313" key="8">
    <source>
        <dbReference type="Proteomes" id="UP000199315"/>
    </source>
</evidence>
<dbReference type="SMART" id="SM01217">
    <property type="entry name" value="Fn3_like"/>
    <property type="match status" value="1"/>
</dbReference>
<protein>
    <submittedName>
        <fullName evidence="7">Beta-glucosidase</fullName>
    </submittedName>
</protein>
<dbReference type="InterPro" id="IPR036962">
    <property type="entry name" value="Glyco_hydro_3_N_sf"/>
</dbReference>
<dbReference type="InterPro" id="IPR036881">
    <property type="entry name" value="Glyco_hydro_3_C_sf"/>
</dbReference>
<organism evidence="7 8">
    <name type="scientific">Anaerobium acetethylicum</name>
    <dbReference type="NCBI Taxonomy" id="1619234"/>
    <lineage>
        <taxon>Bacteria</taxon>
        <taxon>Bacillati</taxon>
        <taxon>Bacillota</taxon>
        <taxon>Clostridia</taxon>
        <taxon>Lachnospirales</taxon>
        <taxon>Lachnospiraceae</taxon>
        <taxon>Anaerobium</taxon>
    </lineage>
</organism>
<dbReference type="InterPro" id="IPR002772">
    <property type="entry name" value="Glyco_hydro_3_C"/>
</dbReference>
<dbReference type="Gene3D" id="3.20.20.300">
    <property type="entry name" value="Glycoside hydrolase, family 3, N-terminal domain"/>
    <property type="match status" value="1"/>
</dbReference>
<dbReference type="Pfam" id="PF14310">
    <property type="entry name" value="Fn3-like"/>
    <property type="match status" value="1"/>
</dbReference>
<evidence type="ECO:0000256" key="2">
    <source>
        <dbReference type="ARBA" id="ARBA00022801"/>
    </source>
</evidence>
<dbReference type="InterPro" id="IPR050288">
    <property type="entry name" value="Cellulose_deg_GH3"/>
</dbReference>